<organism evidence="2 3">
    <name type="scientific">Littorina saxatilis</name>
    <dbReference type="NCBI Taxonomy" id="31220"/>
    <lineage>
        <taxon>Eukaryota</taxon>
        <taxon>Metazoa</taxon>
        <taxon>Spiralia</taxon>
        <taxon>Lophotrochozoa</taxon>
        <taxon>Mollusca</taxon>
        <taxon>Gastropoda</taxon>
        <taxon>Caenogastropoda</taxon>
        <taxon>Littorinimorpha</taxon>
        <taxon>Littorinoidea</taxon>
        <taxon>Littorinidae</taxon>
        <taxon>Littorina</taxon>
    </lineage>
</organism>
<reference evidence="2 3" key="1">
    <citation type="submission" date="2024-02" db="EMBL/GenBank/DDBJ databases">
        <title>Chromosome-scale genome assembly of the rough periwinkle Littorina saxatilis.</title>
        <authorList>
            <person name="De Jode A."/>
            <person name="Faria R."/>
            <person name="Formenti G."/>
            <person name="Sims Y."/>
            <person name="Smith T.P."/>
            <person name="Tracey A."/>
            <person name="Wood J.M.D."/>
            <person name="Zagrodzka Z.B."/>
            <person name="Johannesson K."/>
            <person name="Butlin R.K."/>
            <person name="Leder E.H."/>
        </authorList>
    </citation>
    <scope>NUCLEOTIDE SEQUENCE [LARGE SCALE GENOMIC DNA]</scope>
    <source>
        <strain evidence="2">Snail1</strain>
        <tissue evidence="2">Muscle</tissue>
    </source>
</reference>
<evidence type="ECO:0000313" key="3">
    <source>
        <dbReference type="Proteomes" id="UP001374579"/>
    </source>
</evidence>
<feature type="chain" id="PRO_5042902017" evidence="1">
    <location>
        <begin position="20"/>
        <end position="230"/>
    </location>
</feature>
<comment type="caution">
    <text evidence="2">The sequence shown here is derived from an EMBL/GenBank/DDBJ whole genome shotgun (WGS) entry which is preliminary data.</text>
</comment>
<dbReference type="EMBL" id="JBAMIC010000013">
    <property type="protein sequence ID" value="KAK7097786.1"/>
    <property type="molecule type" value="Genomic_DNA"/>
</dbReference>
<dbReference type="AlphaFoldDB" id="A0AAN9G760"/>
<evidence type="ECO:0000313" key="2">
    <source>
        <dbReference type="EMBL" id="KAK7097786.1"/>
    </source>
</evidence>
<keyword evidence="3" id="KW-1185">Reference proteome</keyword>
<feature type="signal peptide" evidence="1">
    <location>
        <begin position="1"/>
        <end position="19"/>
    </location>
</feature>
<accession>A0AAN9G760</accession>
<proteinExistence type="predicted"/>
<name>A0AAN9G760_9CAEN</name>
<keyword evidence="1" id="KW-0732">Signal</keyword>
<sequence length="230" mass="26111">MKLVILIVAFVSQWMEVNSQSVAQQCLTEQIRNNNLLNNQQQVSPEGATLSAFQSICQNYPEYIQCFQTRLRGSNDLSDAFLSLLFDPRAMTVAYRGLCQDLDVIQRNIQCLLSTPQVRRCYDNFNQGVQQVIGLENQGQLPRVTLEEIACNVSVSRYQCETAVYRFCDQHAGRVMQDFFFAGVPAECRRITRVRSRYADLWGGADSVRASTSLYFVTAALMMIGLSRFV</sequence>
<dbReference type="Proteomes" id="UP001374579">
    <property type="component" value="Unassembled WGS sequence"/>
</dbReference>
<evidence type="ECO:0000256" key="1">
    <source>
        <dbReference type="SAM" id="SignalP"/>
    </source>
</evidence>
<protein>
    <submittedName>
        <fullName evidence="2">Uncharacterized protein</fullName>
    </submittedName>
</protein>
<gene>
    <name evidence="2" type="ORF">V1264_004715</name>
</gene>